<keyword evidence="1" id="KW-0472">Membrane</keyword>
<organism evidence="2">
    <name type="scientific">Spongospora subterranea</name>
    <dbReference type="NCBI Taxonomy" id="70186"/>
    <lineage>
        <taxon>Eukaryota</taxon>
        <taxon>Sar</taxon>
        <taxon>Rhizaria</taxon>
        <taxon>Endomyxa</taxon>
        <taxon>Phytomyxea</taxon>
        <taxon>Plasmodiophorida</taxon>
        <taxon>Plasmodiophoridae</taxon>
        <taxon>Spongospora</taxon>
    </lineage>
</organism>
<feature type="transmembrane region" description="Helical" evidence="1">
    <location>
        <begin position="12"/>
        <end position="30"/>
    </location>
</feature>
<keyword evidence="1" id="KW-0812">Transmembrane</keyword>
<feature type="non-terminal residue" evidence="2">
    <location>
        <position position="1"/>
    </location>
</feature>
<reference evidence="2" key="1">
    <citation type="submission" date="2015-04" db="EMBL/GenBank/DDBJ databases">
        <title>The genome sequence of the plant pathogenic Rhizarian Plasmodiophora brassicae reveals insights in its biotrophic life cycle and the origin of chitin synthesis.</title>
        <authorList>
            <person name="Schwelm A."/>
            <person name="Fogelqvist J."/>
            <person name="Knaust A."/>
            <person name="Julke S."/>
            <person name="Lilja T."/>
            <person name="Dhandapani V."/>
            <person name="Bonilla-Rosso G."/>
            <person name="Karlsson M."/>
            <person name="Shevchenko A."/>
            <person name="Choi S.R."/>
            <person name="Kim H.G."/>
            <person name="Park J.Y."/>
            <person name="Lim Y.P."/>
            <person name="Ludwig-Muller J."/>
            <person name="Dixelius C."/>
        </authorList>
    </citation>
    <scope>NUCLEOTIDE SEQUENCE</scope>
    <source>
        <tissue evidence="2">Potato root galls</tissue>
    </source>
</reference>
<evidence type="ECO:0000256" key="1">
    <source>
        <dbReference type="SAM" id="Phobius"/>
    </source>
</evidence>
<evidence type="ECO:0000313" key="2">
    <source>
        <dbReference type="EMBL" id="CRZ12436.1"/>
    </source>
</evidence>
<sequence>QLLVLKDKLWFITTSMAGSAIMYLCVRALLEHIHQQQTKFIIYLWFEVRVHNCVYDDFESLQSFNAHIDNIRLKFGNAAKPLCFIQSLEDDCKKNCRFFVREKFLVPAPGLSAEKQLPY</sequence>
<dbReference type="AlphaFoldDB" id="A0A0H5RFD6"/>
<name>A0A0H5RFD6_9EUKA</name>
<proteinExistence type="predicted"/>
<dbReference type="EMBL" id="HACM01011994">
    <property type="protein sequence ID" value="CRZ12436.1"/>
    <property type="molecule type" value="Transcribed_RNA"/>
</dbReference>
<keyword evidence="1" id="KW-1133">Transmembrane helix</keyword>
<accession>A0A0H5RFD6</accession>
<protein>
    <submittedName>
        <fullName evidence="2">Uncharacterized protein</fullName>
    </submittedName>
</protein>